<dbReference type="AlphaFoldDB" id="A0A0Q3KND8"/>
<dbReference type="EMBL" id="LLYZ01000005">
    <property type="protein sequence ID" value="KQK25644.1"/>
    <property type="molecule type" value="Genomic_DNA"/>
</dbReference>
<comment type="caution">
    <text evidence="1">The sequence shown here is derived from an EMBL/GenBank/DDBJ whole genome shotgun (WGS) entry which is preliminary data.</text>
</comment>
<gene>
    <name evidence="1" type="ORF">AR438_08575</name>
</gene>
<protein>
    <submittedName>
        <fullName evidence="1">Four helix bundle protein</fullName>
    </submittedName>
</protein>
<dbReference type="Proteomes" id="UP000051682">
    <property type="component" value="Unassembled WGS sequence"/>
</dbReference>
<dbReference type="Gene3D" id="1.20.1440.60">
    <property type="entry name" value="23S rRNA-intervening sequence"/>
    <property type="match status" value="1"/>
</dbReference>
<organism evidence="1 2">
    <name type="scientific">Chryseobacterium aquaticum</name>
    <dbReference type="NCBI Taxonomy" id="452084"/>
    <lineage>
        <taxon>Bacteria</taxon>
        <taxon>Pseudomonadati</taxon>
        <taxon>Bacteroidota</taxon>
        <taxon>Flavobacteriia</taxon>
        <taxon>Flavobacteriales</taxon>
        <taxon>Weeksellaceae</taxon>
        <taxon>Chryseobacterium group</taxon>
        <taxon>Chryseobacterium</taxon>
    </lineage>
</organism>
<dbReference type="SUPFAM" id="SSF158446">
    <property type="entry name" value="IVS-encoded protein-like"/>
    <property type="match status" value="1"/>
</dbReference>
<accession>A0A0Q3KND8</accession>
<dbReference type="InterPro" id="IPR012657">
    <property type="entry name" value="23S_rRNA-intervening_sequence"/>
</dbReference>
<dbReference type="NCBIfam" id="TIGR02436">
    <property type="entry name" value="four helix bundle protein"/>
    <property type="match status" value="1"/>
</dbReference>
<reference evidence="1 2" key="1">
    <citation type="submission" date="2015-10" db="EMBL/GenBank/DDBJ databases">
        <title>Chryseobacterium aquaticum genome.</title>
        <authorList>
            <person name="Newman J.D."/>
            <person name="Ferguson M.B."/>
            <person name="Miller J.R."/>
        </authorList>
    </citation>
    <scope>NUCLEOTIDE SEQUENCE [LARGE SCALE GENOMIC DNA]</scope>
    <source>
        <strain evidence="1 2">KCTC 12483</strain>
    </source>
</reference>
<dbReference type="PANTHER" id="PTHR38471">
    <property type="entry name" value="FOUR HELIX BUNDLE PROTEIN"/>
    <property type="match status" value="1"/>
</dbReference>
<name>A0A0Q3KND8_9FLAO</name>
<dbReference type="RefSeq" id="WP_056014303.1">
    <property type="nucleotide sequence ID" value="NZ_LLYZ01000005.1"/>
</dbReference>
<evidence type="ECO:0000313" key="1">
    <source>
        <dbReference type="EMBL" id="KQK25644.1"/>
    </source>
</evidence>
<keyword evidence="2" id="KW-1185">Reference proteome</keyword>
<dbReference type="Pfam" id="PF05635">
    <property type="entry name" value="23S_rRNA_IVP"/>
    <property type="match status" value="1"/>
</dbReference>
<proteinExistence type="predicted"/>
<dbReference type="OrthoDB" id="9811959at2"/>
<evidence type="ECO:0000313" key="2">
    <source>
        <dbReference type="Proteomes" id="UP000051682"/>
    </source>
</evidence>
<dbReference type="InterPro" id="IPR036583">
    <property type="entry name" value="23S_rRNA_IVS_sf"/>
</dbReference>
<dbReference type="PANTHER" id="PTHR38471:SF2">
    <property type="entry name" value="FOUR HELIX BUNDLE PROTEIN"/>
    <property type="match status" value="1"/>
</dbReference>
<sequence length="119" mass="13550">MKSHRIEDLKVWSKSMTLVKEVYLVTAELPNEEKFGLLSQIRRCAVSIPSNIAEGAGRNNKNEFYQFLGIAFGSTYELQTQLQLLIDLNFISENKVVPLKALLAEIQKMIYSLKTSLKL</sequence>
<dbReference type="STRING" id="452084.AR438_08575"/>
<dbReference type="CDD" id="cd16377">
    <property type="entry name" value="23S_rRNA_IVP_like"/>
    <property type="match status" value="1"/>
</dbReference>